<accession>A0A433T4S5</accession>
<feature type="region of interest" description="Disordered" evidence="1">
    <location>
        <begin position="308"/>
        <end position="331"/>
    </location>
</feature>
<protein>
    <submittedName>
        <fullName evidence="3">Uncharacterized protein</fullName>
    </submittedName>
</protein>
<keyword evidence="4" id="KW-1185">Reference proteome</keyword>
<feature type="transmembrane region" description="Helical" evidence="2">
    <location>
        <begin position="400"/>
        <end position="428"/>
    </location>
</feature>
<gene>
    <name evidence="3" type="ORF">EGW08_015719</name>
</gene>
<comment type="caution">
    <text evidence="3">The sequence shown here is derived from an EMBL/GenBank/DDBJ whole genome shotgun (WGS) entry which is preliminary data.</text>
</comment>
<dbReference type="OrthoDB" id="6157456at2759"/>
<feature type="region of interest" description="Disordered" evidence="1">
    <location>
        <begin position="33"/>
        <end position="69"/>
    </location>
</feature>
<evidence type="ECO:0000256" key="1">
    <source>
        <dbReference type="SAM" id="MobiDB-lite"/>
    </source>
</evidence>
<sequence length="643" mass="70653">MRKQLREEMASTIFQAFENETYQFEEDDQTFNEYTNKSCRTSTDDHDEESYTDRARHGHLESSNSLAPLLLTGSSETDFSTGLETITMAQEGMSPARQGSATSKCGSINQPTHLRNNKPQTRVFSKKAKSISQGPVPIPPSRNRSALDASRRSPDRPTESWEMSPTRRANSDSPESPTSVPEWCLSAEFDDDDSGHDGQSCSYLKPLESPASDQPGMFPFTEEHPGSPEAHTGDLTHFPDRGDSGRSRGFDSGVGDSESEMASSRRGRTTSDSPSWTSASSSYPRLSIMTTHYEQHYEDIDNYKKYARPDGNGSKEVRRPVNGVLPHGGSQIQRMNISGVTNGESRDHVTPTATTQQNCAPLTRPYNDARTATLPHTYSHLETNGYTVAPKTVKKDGTRIWCCCLVLALIIIFIMSAAALSLGIYLILNDDSASPISTAKSESTILKNNTGLAQSVDILEGIIVDLQKDVEYLQQQNSNLKNELNQINVFVRDEVQPLYKEVSLLRIAQRDTVQVMSAMDDRLTSGITNISLTPGPQGPVGVADFSLCVFRSSTQSAAASTRYTTETPYLPSNTEAEDYVLLFAYCSMKGAQTNELEVKRAVKDNIVGDQYRCVCAGTVTGESTTKCAVNAILCPKLQRQSTP</sequence>
<dbReference type="Proteomes" id="UP000271974">
    <property type="component" value="Unassembled WGS sequence"/>
</dbReference>
<evidence type="ECO:0000313" key="4">
    <source>
        <dbReference type="Proteomes" id="UP000271974"/>
    </source>
</evidence>
<keyword evidence="2" id="KW-0812">Transmembrane</keyword>
<dbReference type="EMBL" id="RQTK01000656">
    <property type="protein sequence ID" value="RUS76526.1"/>
    <property type="molecule type" value="Genomic_DNA"/>
</dbReference>
<feature type="compositionally biased region" description="Polar residues" evidence="1">
    <location>
        <begin position="161"/>
        <end position="179"/>
    </location>
</feature>
<evidence type="ECO:0000313" key="3">
    <source>
        <dbReference type="EMBL" id="RUS76526.1"/>
    </source>
</evidence>
<feature type="compositionally biased region" description="Polar residues" evidence="1">
    <location>
        <begin position="97"/>
        <end position="123"/>
    </location>
</feature>
<reference evidence="3 4" key="1">
    <citation type="submission" date="2019-01" db="EMBL/GenBank/DDBJ databases">
        <title>A draft genome assembly of the solar-powered sea slug Elysia chlorotica.</title>
        <authorList>
            <person name="Cai H."/>
            <person name="Li Q."/>
            <person name="Fang X."/>
            <person name="Li J."/>
            <person name="Curtis N.E."/>
            <person name="Altenburger A."/>
            <person name="Shibata T."/>
            <person name="Feng M."/>
            <person name="Maeda T."/>
            <person name="Schwartz J.A."/>
            <person name="Shigenobu S."/>
            <person name="Lundholm N."/>
            <person name="Nishiyama T."/>
            <person name="Yang H."/>
            <person name="Hasebe M."/>
            <person name="Li S."/>
            <person name="Pierce S.K."/>
            <person name="Wang J."/>
        </authorList>
    </citation>
    <scope>NUCLEOTIDE SEQUENCE [LARGE SCALE GENOMIC DNA]</scope>
    <source>
        <strain evidence="3">EC2010</strain>
        <tissue evidence="3">Whole organism of an adult</tissue>
    </source>
</reference>
<feature type="compositionally biased region" description="Low complexity" evidence="1">
    <location>
        <begin position="270"/>
        <end position="281"/>
    </location>
</feature>
<feature type="compositionally biased region" description="Basic and acidic residues" evidence="1">
    <location>
        <begin position="149"/>
        <end position="159"/>
    </location>
</feature>
<keyword evidence="2" id="KW-0472">Membrane</keyword>
<keyword evidence="2" id="KW-1133">Transmembrane helix</keyword>
<evidence type="ECO:0000256" key="2">
    <source>
        <dbReference type="SAM" id="Phobius"/>
    </source>
</evidence>
<name>A0A433T4S5_ELYCH</name>
<proteinExistence type="predicted"/>
<feature type="compositionally biased region" description="Basic and acidic residues" evidence="1">
    <location>
        <begin position="221"/>
        <end position="249"/>
    </location>
</feature>
<dbReference type="AlphaFoldDB" id="A0A433T4S5"/>
<feature type="compositionally biased region" description="Basic and acidic residues" evidence="1">
    <location>
        <begin position="308"/>
        <end position="319"/>
    </location>
</feature>
<feature type="region of interest" description="Disordered" evidence="1">
    <location>
        <begin position="92"/>
        <end position="281"/>
    </location>
</feature>
<organism evidence="3 4">
    <name type="scientific">Elysia chlorotica</name>
    <name type="common">Eastern emerald elysia</name>
    <name type="synonym">Sea slug</name>
    <dbReference type="NCBI Taxonomy" id="188477"/>
    <lineage>
        <taxon>Eukaryota</taxon>
        <taxon>Metazoa</taxon>
        <taxon>Spiralia</taxon>
        <taxon>Lophotrochozoa</taxon>
        <taxon>Mollusca</taxon>
        <taxon>Gastropoda</taxon>
        <taxon>Heterobranchia</taxon>
        <taxon>Euthyneura</taxon>
        <taxon>Panpulmonata</taxon>
        <taxon>Sacoglossa</taxon>
        <taxon>Placobranchoidea</taxon>
        <taxon>Plakobranchidae</taxon>
        <taxon>Elysia</taxon>
    </lineage>
</organism>
<feature type="compositionally biased region" description="Basic and acidic residues" evidence="1">
    <location>
        <begin position="49"/>
        <end position="60"/>
    </location>
</feature>